<dbReference type="Pfam" id="PF04149">
    <property type="entry name" value="DUF397"/>
    <property type="match status" value="1"/>
</dbReference>
<comment type="caution">
    <text evidence="2">The sequence shown here is derived from an EMBL/GenBank/DDBJ whole genome shotgun (WGS) entry which is preliminary data.</text>
</comment>
<dbReference type="RefSeq" id="WP_168091558.1">
    <property type="nucleotide sequence ID" value="NZ_JAATER010000029.1"/>
</dbReference>
<dbReference type="EMBL" id="JANIID010000056">
    <property type="protein sequence ID" value="MCQ8774835.1"/>
    <property type="molecule type" value="Genomic_DNA"/>
</dbReference>
<accession>A0A9X2LPE5</accession>
<organism evidence="2 3">
    <name type="scientific">Streptomyces telluris</name>
    <dbReference type="NCBI Taxonomy" id="2720021"/>
    <lineage>
        <taxon>Bacteria</taxon>
        <taxon>Bacillati</taxon>
        <taxon>Actinomycetota</taxon>
        <taxon>Actinomycetes</taxon>
        <taxon>Kitasatosporales</taxon>
        <taxon>Streptomycetaceae</taxon>
        <taxon>Streptomyces</taxon>
    </lineage>
</organism>
<proteinExistence type="predicted"/>
<feature type="domain" description="DUF397" evidence="1">
    <location>
        <begin position="6"/>
        <end position="56"/>
    </location>
</feature>
<evidence type="ECO:0000313" key="2">
    <source>
        <dbReference type="EMBL" id="MCQ8774835.1"/>
    </source>
</evidence>
<evidence type="ECO:0000313" key="3">
    <source>
        <dbReference type="Proteomes" id="UP001142374"/>
    </source>
</evidence>
<dbReference type="AlphaFoldDB" id="A0A9X2LPE5"/>
<reference evidence="2" key="1">
    <citation type="submission" date="2022-06" db="EMBL/GenBank/DDBJ databases">
        <title>WGS of actinobacteria.</title>
        <authorList>
            <person name="Thawai C."/>
        </authorList>
    </citation>
    <scope>NUCLEOTIDE SEQUENCE</scope>
    <source>
        <strain evidence="2">AA8</strain>
    </source>
</reference>
<dbReference type="InterPro" id="IPR007278">
    <property type="entry name" value="DUF397"/>
</dbReference>
<protein>
    <submittedName>
        <fullName evidence="2">DUF397 domain-containing protein</fullName>
    </submittedName>
</protein>
<gene>
    <name evidence="2" type="ORF">NQU55_34505</name>
</gene>
<sequence>MGELIAWQKSSFSESEGSCVELAWHGGSIAMREGDDPGVVIRISPAGLGPLIASVKSGVRIT</sequence>
<name>A0A9X2LPE5_9ACTN</name>
<evidence type="ECO:0000259" key="1">
    <source>
        <dbReference type="Pfam" id="PF04149"/>
    </source>
</evidence>
<dbReference type="Proteomes" id="UP001142374">
    <property type="component" value="Unassembled WGS sequence"/>
</dbReference>
<keyword evidence="3" id="KW-1185">Reference proteome</keyword>